<accession>A0A7Y8BS36</accession>
<dbReference type="InterPro" id="IPR000182">
    <property type="entry name" value="GNAT_dom"/>
</dbReference>
<comment type="caution">
    <text evidence="2">The sequence shown here is derived from an EMBL/GenBank/DDBJ whole genome shotgun (WGS) entry which is preliminary data.</text>
</comment>
<dbReference type="PROSITE" id="PS51186">
    <property type="entry name" value="GNAT"/>
    <property type="match status" value="1"/>
</dbReference>
<dbReference type="InterPro" id="IPR016181">
    <property type="entry name" value="Acyl_CoA_acyltransferase"/>
</dbReference>
<dbReference type="EMBL" id="JACAQA010000007">
    <property type="protein sequence ID" value="NWB85834.1"/>
    <property type="molecule type" value="Genomic_DNA"/>
</dbReference>
<evidence type="ECO:0000259" key="1">
    <source>
        <dbReference type="PROSITE" id="PS51186"/>
    </source>
</evidence>
<dbReference type="Pfam" id="PF13508">
    <property type="entry name" value="Acetyltransf_7"/>
    <property type="match status" value="1"/>
</dbReference>
<keyword evidence="2" id="KW-0808">Transferase</keyword>
<gene>
    <name evidence="2" type="ORF">HX830_13175</name>
</gene>
<sequence length="157" mass="17648">MPVSSNRKSPVILCPASSSDLEDLVAIRIEAMRESLERVGRFDPERARERFLDGFDANSTRRVEVCGDLVGFVVIKDHQRELLLDHLYVIPGAQGTGIGSEVLTQIFREADENGRSIKVGALKESASNRFYIRHGFEFVESGEFDNYYVRASRHAVS</sequence>
<proteinExistence type="predicted"/>
<evidence type="ECO:0000313" key="3">
    <source>
        <dbReference type="Proteomes" id="UP000522864"/>
    </source>
</evidence>
<dbReference type="SUPFAM" id="SSF55729">
    <property type="entry name" value="Acyl-CoA N-acyltransferases (Nat)"/>
    <property type="match status" value="1"/>
</dbReference>
<name>A0A7Y8BS36_9PSED</name>
<dbReference type="GO" id="GO:0016747">
    <property type="term" value="F:acyltransferase activity, transferring groups other than amino-acyl groups"/>
    <property type="evidence" value="ECO:0007669"/>
    <property type="project" value="InterPro"/>
</dbReference>
<dbReference type="Proteomes" id="UP000522864">
    <property type="component" value="Unassembled WGS sequence"/>
</dbReference>
<reference evidence="2 3" key="1">
    <citation type="submission" date="2020-04" db="EMBL/GenBank/DDBJ databases">
        <title>Molecular characterization of pseudomonads from Agaricus bisporus reveal novel blotch 2 pathogens in Western Europe.</title>
        <authorList>
            <person name="Taparia T."/>
            <person name="Krijger M."/>
            <person name="Haynes E."/>
            <person name="Elpinstone J.G."/>
            <person name="Noble R."/>
            <person name="Van Der Wolf J."/>
        </authorList>
    </citation>
    <scope>NUCLEOTIDE SEQUENCE [LARGE SCALE GENOMIC DNA]</scope>
    <source>
        <strain evidence="2 3">G9001</strain>
    </source>
</reference>
<dbReference type="Gene3D" id="3.40.630.30">
    <property type="match status" value="1"/>
</dbReference>
<dbReference type="RefSeq" id="WP_177100616.1">
    <property type="nucleotide sequence ID" value="NZ_JACAQA010000007.1"/>
</dbReference>
<organism evidence="2 3">
    <name type="scientific">Pseudomonas gingeri</name>
    <dbReference type="NCBI Taxonomy" id="117681"/>
    <lineage>
        <taxon>Bacteria</taxon>
        <taxon>Pseudomonadati</taxon>
        <taxon>Pseudomonadota</taxon>
        <taxon>Gammaproteobacteria</taxon>
        <taxon>Pseudomonadales</taxon>
        <taxon>Pseudomonadaceae</taxon>
        <taxon>Pseudomonas</taxon>
    </lineage>
</organism>
<dbReference type="CDD" id="cd04301">
    <property type="entry name" value="NAT_SF"/>
    <property type="match status" value="1"/>
</dbReference>
<evidence type="ECO:0000313" key="2">
    <source>
        <dbReference type="EMBL" id="NWB85834.1"/>
    </source>
</evidence>
<dbReference type="AlphaFoldDB" id="A0A7Y8BS36"/>
<feature type="domain" description="N-acetyltransferase" evidence="1">
    <location>
        <begin position="11"/>
        <end position="157"/>
    </location>
</feature>
<protein>
    <submittedName>
        <fullName evidence="2">GNAT family N-acetyltransferase</fullName>
    </submittedName>
</protein>